<organism evidence="1 2">
    <name type="scientific">Prevotella intermedia</name>
    <dbReference type="NCBI Taxonomy" id="28131"/>
    <lineage>
        <taxon>Bacteria</taxon>
        <taxon>Pseudomonadati</taxon>
        <taxon>Bacteroidota</taxon>
        <taxon>Bacteroidia</taxon>
        <taxon>Bacteroidales</taxon>
        <taxon>Prevotellaceae</taxon>
        <taxon>Prevotella</taxon>
    </lineage>
</organism>
<name>A0AAD1F7S7_PREIN</name>
<sequence length="39" mass="4190">MASLAALMKGENRTDTKGDAIANAMTNVKTNMRNFAFIA</sequence>
<gene>
    <name evidence="1" type="ORF">PI172_1533</name>
</gene>
<dbReference type="EMBL" id="AP014925">
    <property type="protein sequence ID" value="BAR96261.1"/>
    <property type="molecule type" value="Genomic_DNA"/>
</dbReference>
<accession>A0AAD1F7S7</accession>
<evidence type="ECO:0000313" key="2">
    <source>
        <dbReference type="Proteomes" id="UP000067008"/>
    </source>
</evidence>
<evidence type="ECO:0000313" key="1">
    <source>
        <dbReference type="EMBL" id="BAR96261.1"/>
    </source>
</evidence>
<dbReference type="AlphaFoldDB" id="A0AAD1F7S7"/>
<dbReference type="Proteomes" id="UP000067008">
    <property type="component" value="Chromosome 2"/>
</dbReference>
<reference evidence="1 2" key="1">
    <citation type="submission" date="2015-07" db="EMBL/GenBank/DDBJ databases">
        <title>Complete genome sequence of Prevotella intermedia strain 17-2.</title>
        <authorList>
            <person name="Nambu T."/>
        </authorList>
    </citation>
    <scope>NUCLEOTIDE SEQUENCE [LARGE SCALE GENOMIC DNA]</scope>
    <source>
        <strain evidence="1 2">17-2</strain>
    </source>
</reference>
<protein>
    <submittedName>
        <fullName evidence="1">Uncharacterized protein</fullName>
    </submittedName>
</protein>
<proteinExistence type="predicted"/>